<evidence type="ECO:0000256" key="1">
    <source>
        <dbReference type="ARBA" id="ARBA00004651"/>
    </source>
</evidence>
<dbReference type="OrthoDB" id="3238001at2"/>
<organism evidence="9 10">
    <name type="scientific">Achromobacter spanius</name>
    <dbReference type="NCBI Taxonomy" id="217203"/>
    <lineage>
        <taxon>Bacteria</taxon>
        <taxon>Pseudomonadati</taxon>
        <taxon>Pseudomonadota</taxon>
        <taxon>Betaproteobacteria</taxon>
        <taxon>Burkholderiales</taxon>
        <taxon>Alcaligenaceae</taxon>
        <taxon>Achromobacter</taxon>
    </lineage>
</organism>
<dbReference type="EMBL" id="CP023270">
    <property type="protein sequence ID" value="AVJ26053.1"/>
    <property type="molecule type" value="Genomic_DNA"/>
</dbReference>
<sequence>MLAIAQFYLSAIVLMLPLLFCVGIGLYWGKRDLPFGGNFITTLVTSVTTPALVFHTFVTTHLDNRALADVAAATLIALLLCALICAALLKAWKLPVLSLLPTAFQPNAGNLGLPISQLAFGDAGLSVAVAFFAVSSFVMHTIAVRMLPGVNTKGSWKSPILLASVVAVALRLLDVPVPAWIIETARMLGAVTVPLMLLSLGHALALIPSNGVRDGAKVGAIRLVVGLLTGLAVAWAMDLEPVLAGALTLQMAMPCAVVSYMYARRYTPLGDTAAGAVLVSTVVFLLLAPLMLWFSHGH</sequence>
<gene>
    <name evidence="9" type="ORF">CLM73_02365</name>
</gene>
<evidence type="ECO:0000256" key="4">
    <source>
        <dbReference type="ARBA" id="ARBA00022475"/>
    </source>
</evidence>
<evidence type="ECO:0000256" key="7">
    <source>
        <dbReference type="ARBA" id="ARBA00023136"/>
    </source>
</evidence>
<feature type="transmembrane region" description="Helical" evidence="8">
    <location>
        <begin position="70"/>
        <end position="92"/>
    </location>
</feature>
<evidence type="ECO:0000256" key="5">
    <source>
        <dbReference type="ARBA" id="ARBA00022692"/>
    </source>
</evidence>
<keyword evidence="3" id="KW-0813">Transport</keyword>
<keyword evidence="5 8" id="KW-0812">Transmembrane</keyword>
<evidence type="ECO:0000256" key="6">
    <source>
        <dbReference type="ARBA" id="ARBA00022989"/>
    </source>
</evidence>
<evidence type="ECO:0000313" key="10">
    <source>
        <dbReference type="Proteomes" id="UP000239477"/>
    </source>
</evidence>
<feature type="transmembrane region" description="Helical" evidence="8">
    <location>
        <begin position="7"/>
        <end position="29"/>
    </location>
</feature>
<reference evidence="9 10" key="1">
    <citation type="submission" date="2017-09" db="EMBL/GenBank/DDBJ databases">
        <title>Genomic, metabolic, and phenotypic characteristics of bacterial isolates from the natural microbiome of the model nematode Caenorhabditis elegans.</title>
        <authorList>
            <person name="Zimmermann J."/>
            <person name="Obeng N."/>
            <person name="Yang W."/>
            <person name="Obeng O."/>
            <person name="Kissoyan K."/>
            <person name="Pees B."/>
            <person name="Dirksen P."/>
            <person name="Hoppner M."/>
            <person name="Franke A."/>
            <person name="Rosenstiel P."/>
            <person name="Leippe M."/>
            <person name="Dierking K."/>
            <person name="Kaleta C."/>
            <person name="Schulenburg H."/>
        </authorList>
    </citation>
    <scope>NUCLEOTIDE SEQUENCE [LARGE SCALE GENOMIC DNA]</scope>
    <source>
        <strain evidence="9 10">MYb73</strain>
    </source>
</reference>
<feature type="transmembrane region" description="Helical" evidence="8">
    <location>
        <begin position="187"/>
        <end position="207"/>
    </location>
</feature>
<keyword evidence="4" id="KW-1003">Cell membrane</keyword>
<dbReference type="GO" id="GO:0005886">
    <property type="term" value="C:plasma membrane"/>
    <property type="evidence" value="ECO:0007669"/>
    <property type="project" value="UniProtKB-SubCell"/>
</dbReference>
<feature type="transmembrane region" description="Helical" evidence="8">
    <location>
        <begin position="219"/>
        <end position="237"/>
    </location>
</feature>
<dbReference type="RefSeq" id="WP_105237157.1">
    <property type="nucleotide sequence ID" value="NZ_CP023270.1"/>
</dbReference>
<feature type="transmembrane region" description="Helical" evidence="8">
    <location>
        <begin position="35"/>
        <end position="58"/>
    </location>
</feature>
<feature type="transmembrane region" description="Helical" evidence="8">
    <location>
        <begin position="243"/>
        <end position="263"/>
    </location>
</feature>
<feature type="transmembrane region" description="Helical" evidence="8">
    <location>
        <begin position="275"/>
        <end position="294"/>
    </location>
</feature>
<keyword evidence="7 8" id="KW-0472">Membrane</keyword>
<dbReference type="PANTHER" id="PTHR36838">
    <property type="entry name" value="AUXIN EFFLUX CARRIER FAMILY PROTEIN"/>
    <property type="match status" value="1"/>
</dbReference>
<protein>
    <recommendedName>
        <fullName evidence="11">AEC family transporter</fullName>
    </recommendedName>
</protein>
<comment type="subcellular location">
    <subcellularLocation>
        <location evidence="1">Cell membrane</location>
        <topology evidence="1">Multi-pass membrane protein</topology>
    </subcellularLocation>
</comment>
<feature type="transmembrane region" description="Helical" evidence="8">
    <location>
        <begin position="159"/>
        <end position="181"/>
    </location>
</feature>
<name>A0A2S0I213_9BURK</name>
<dbReference type="InterPro" id="IPR004776">
    <property type="entry name" value="Mem_transp_PIN-like"/>
</dbReference>
<keyword evidence="6 8" id="KW-1133">Transmembrane helix</keyword>
<evidence type="ECO:0008006" key="11">
    <source>
        <dbReference type="Google" id="ProtNLM"/>
    </source>
</evidence>
<evidence type="ECO:0000313" key="9">
    <source>
        <dbReference type="EMBL" id="AVJ26053.1"/>
    </source>
</evidence>
<comment type="similarity">
    <text evidence="2">Belongs to the auxin efflux carrier (TC 2.A.69) family.</text>
</comment>
<evidence type="ECO:0000256" key="8">
    <source>
        <dbReference type="SAM" id="Phobius"/>
    </source>
</evidence>
<proteinExistence type="inferred from homology"/>
<evidence type="ECO:0000256" key="2">
    <source>
        <dbReference type="ARBA" id="ARBA00010145"/>
    </source>
</evidence>
<dbReference type="GO" id="GO:0055085">
    <property type="term" value="P:transmembrane transport"/>
    <property type="evidence" value="ECO:0007669"/>
    <property type="project" value="InterPro"/>
</dbReference>
<accession>A0A2S0I213</accession>
<dbReference type="PANTHER" id="PTHR36838:SF1">
    <property type="entry name" value="SLR1864 PROTEIN"/>
    <property type="match status" value="1"/>
</dbReference>
<dbReference type="Gene3D" id="1.20.1530.20">
    <property type="match status" value="1"/>
</dbReference>
<dbReference type="Proteomes" id="UP000239477">
    <property type="component" value="Chromosome"/>
</dbReference>
<feature type="transmembrane region" description="Helical" evidence="8">
    <location>
        <begin position="123"/>
        <end position="147"/>
    </location>
</feature>
<dbReference type="InterPro" id="IPR038770">
    <property type="entry name" value="Na+/solute_symporter_sf"/>
</dbReference>
<evidence type="ECO:0000256" key="3">
    <source>
        <dbReference type="ARBA" id="ARBA00022448"/>
    </source>
</evidence>
<keyword evidence="10" id="KW-1185">Reference proteome</keyword>
<dbReference type="AlphaFoldDB" id="A0A2S0I213"/>
<dbReference type="Pfam" id="PF03547">
    <property type="entry name" value="Mem_trans"/>
    <property type="match status" value="2"/>
</dbReference>